<feature type="domain" description="Transposase IS116/IS110/IS902 C-terminal" evidence="2">
    <location>
        <begin position="234"/>
        <end position="314"/>
    </location>
</feature>
<dbReference type="InterPro" id="IPR002525">
    <property type="entry name" value="Transp_IS110-like_N"/>
</dbReference>
<dbReference type="InterPro" id="IPR003346">
    <property type="entry name" value="Transposase_20"/>
</dbReference>
<dbReference type="Pfam" id="PF02371">
    <property type="entry name" value="Transposase_20"/>
    <property type="match status" value="1"/>
</dbReference>
<dbReference type="RefSeq" id="WP_113952221.1">
    <property type="nucleotide sequence ID" value="NZ_QNQU01000066.1"/>
</dbReference>
<evidence type="ECO:0000313" key="3">
    <source>
        <dbReference type="EMBL" id="RBQ01763.1"/>
    </source>
</evidence>
<dbReference type="EMBL" id="QNQU01000066">
    <property type="protein sequence ID" value="RBQ01763.1"/>
    <property type="molecule type" value="Genomic_DNA"/>
</dbReference>
<dbReference type="PANTHER" id="PTHR33055">
    <property type="entry name" value="TRANSPOSASE FOR INSERTION SEQUENCE ELEMENT IS1111A"/>
    <property type="match status" value="1"/>
</dbReference>
<dbReference type="InterPro" id="IPR047650">
    <property type="entry name" value="Transpos_IS110"/>
</dbReference>
<dbReference type="GO" id="GO:0003677">
    <property type="term" value="F:DNA binding"/>
    <property type="evidence" value="ECO:0007669"/>
    <property type="project" value="InterPro"/>
</dbReference>
<dbReference type="Proteomes" id="UP000252081">
    <property type="component" value="Unassembled WGS sequence"/>
</dbReference>
<proteinExistence type="predicted"/>
<dbReference type="GO" id="GO:0006313">
    <property type="term" value="P:DNA transposition"/>
    <property type="evidence" value="ECO:0007669"/>
    <property type="project" value="InterPro"/>
</dbReference>
<feature type="domain" description="Transposase IS110-like N-terminal" evidence="1">
    <location>
        <begin position="17"/>
        <end position="163"/>
    </location>
</feature>
<name>A0A366KKD4_9SPHI</name>
<dbReference type="OrthoDB" id="964423at2"/>
<dbReference type="PANTHER" id="PTHR33055:SF13">
    <property type="entry name" value="TRANSPOSASE"/>
    <property type="match status" value="1"/>
</dbReference>
<reference evidence="3 4" key="1">
    <citation type="submission" date="2018-07" db="EMBL/GenBank/DDBJ databases">
        <title>A draft genome of a endophytic bacteria, a new species of Pedobacter.</title>
        <authorList>
            <person name="Zhang Z.D."/>
            <person name="Chen Z.J."/>
        </authorList>
    </citation>
    <scope>NUCLEOTIDE SEQUENCE [LARGE SCALE GENOMIC DNA]</scope>
    <source>
        <strain evidence="3 4">RS10</strain>
    </source>
</reference>
<evidence type="ECO:0000259" key="2">
    <source>
        <dbReference type="Pfam" id="PF02371"/>
    </source>
</evidence>
<sequence>MTNLAEKLDFSGHTISCGIDVHLKSWTVSLYLGKQYLKSFVQSPPSVEGLWNFLSTNYPQAHYECAYESGFCGFWIQRAFAARSVNCIAVNAADVPRTDKGTKNKNDRNDSRRIAEALQAGQLEGVYVPDPELEADRQLVRLNERYSNDLTRSKNRIKGLLRLMGIEIPQRFAKANWSKAFVAWLKEASCGEPSVRIVLDRQLSIMEAIRTQKLDTLREMRKLMGKARYHTISRLLCSIPGIGPVTAAVLIVEIGDISRFEKFDRLNSFVGLCPMQHSTGKNDRKGSITTRQHRRLRYMLVEAAWVAVRTDPALTICYSRWTARVGARRAIIKIARKLLSRVRHVWNDRAPYVSGLVK</sequence>
<gene>
    <name evidence="3" type="ORF">DRW42_28325</name>
</gene>
<protein>
    <submittedName>
        <fullName evidence="3">IS110 family transposase</fullName>
    </submittedName>
</protein>
<keyword evidence="4" id="KW-1185">Reference proteome</keyword>
<organism evidence="3 4">
    <name type="scientific">Pedobacter miscanthi</name>
    <dbReference type="NCBI Taxonomy" id="2259170"/>
    <lineage>
        <taxon>Bacteria</taxon>
        <taxon>Pseudomonadati</taxon>
        <taxon>Bacteroidota</taxon>
        <taxon>Sphingobacteriia</taxon>
        <taxon>Sphingobacteriales</taxon>
        <taxon>Sphingobacteriaceae</taxon>
        <taxon>Pedobacter</taxon>
    </lineage>
</organism>
<evidence type="ECO:0000259" key="1">
    <source>
        <dbReference type="Pfam" id="PF01548"/>
    </source>
</evidence>
<dbReference type="NCBIfam" id="NF033542">
    <property type="entry name" value="transpos_IS110"/>
    <property type="match status" value="1"/>
</dbReference>
<accession>A0A366KKD4</accession>
<comment type="caution">
    <text evidence="3">The sequence shown here is derived from an EMBL/GenBank/DDBJ whole genome shotgun (WGS) entry which is preliminary data.</text>
</comment>
<evidence type="ECO:0000313" key="4">
    <source>
        <dbReference type="Proteomes" id="UP000252081"/>
    </source>
</evidence>
<dbReference type="Pfam" id="PF01548">
    <property type="entry name" value="DEDD_Tnp_IS110"/>
    <property type="match status" value="1"/>
</dbReference>
<dbReference type="GO" id="GO:0004803">
    <property type="term" value="F:transposase activity"/>
    <property type="evidence" value="ECO:0007669"/>
    <property type="project" value="InterPro"/>
</dbReference>
<dbReference type="AlphaFoldDB" id="A0A366KKD4"/>